<dbReference type="AlphaFoldDB" id="A0AAP1QVA8"/>
<reference evidence="1" key="1">
    <citation type="submission" date="2020-09" db="EMBL/GenBank/DDBJ databases">
        <title>Distribution of Beta-Lactamase Producing Gram-Negative Bacterial Isolates in Isabela River of Santo Domingo, Dominican Republic.</title>
        <authorList>
            <person name="Calderon V."/>
            <person name="Bonnelly R."/>
            <person name="Del Rosario C."/>
            <person name="Duarte A."/>
            <person name="Barauna R."/>
            <person name="Juca Ramos R.T."/>
            <person name="Perdomo O.P."/>
            <person name="Rodriguez De Francisco L.E."/>
            <person name="Franco De Los Santos E.F."/>
        </authorList>
    </citation>
    <scope>NUCLEOTIDE SEQUENCE</scope>
    <source>
        <strain evidence="1">INTEC_BI15</strain>
    </source>
</reference>
<evidence type="ECO:0000313" key="1">
    <source>
        <dbReference type="EMBL" id="MBE0329395.1"/>
    </source>
</evidence>
<sequence>MSTFNDYLNELQDQDQYFLIGNATYQGQLTTIEDDLATLVVTIGGTKHTIVMNVSNVIIVVN</sequence>
<evidence type="ECO:0008006" key="3">
    <source>
        <dbReference type="Google" id="ProtNLM"/>
    </source>
</evidence>
<proteinExistence type="predicted"/>
<dbReference type="EMBL" id="JACZEI010000003">
    <property type="protein sequence ID" value="MBE0329395.1"/>
    <property type="molecule type" value="Genomic_DNA"/>
</dbReference>
<evidence type="ECO:0000313" key="2">
    <source>
        <dbReference type="Proteomes" id="UP000655940"/>
    </source>
</evidence>
<name>A0AAP1QVA8_ACIBA</name>
<gene>
    <name evidence="1" type="ORF">IHV20_04380</name>
</gene>
<dbReference type="RefSeq" id="WP_190595794.1">
    <property type="nucleotide sequence ID" value="NZ_JACXKJ010000002.1"/>
</dbReference>
<protein>
    <recommendedName>
        <fullName evidence="3">DUF2642 domain-containing protein</fullName>
    </recommendedName>
</protein>
<organism evidence="1 2">
    <name type="scientific">Acinetobacter baumannii</name>
    <dbReference type="NCBI Taxonomy" id="470"/>
    <lineage>
        <taxon>Bacteria</taxon>
        <taxon>Pseudomonadati</taxon>
        <taxon>Pseudomonadota</taxon>
        <taxon>Gammaproteobacteria</taxon>
        <taxon>Moraxellales</taxon>
        <taxon>Moraxellaceae</taxon>
        <taxon>Acinetobacter</taxon>
        <taxon>Acinetobacter calcoaceticus/baumannii complex</taxon>
    </lineage>
</organism>
<accession>A0AAP1QVA8</accession>
<comment type="caution">
    <text evidence="1">The sequence shown here is derived from an EMBL/GenBank/DDBJ whole genome shotgun (WGS) entry which is preliminary data.</text>
</comment>
<dbReference type="Proteomes" id="UP000655940">
    <property type="component" value="Unassembled WGS sequence"/>
</dbReference>